<gene>
    <name evidence="1" type="ORF">PDJAM_G00074670</name>
</gene>
<reference evidence="1" key="1">
    <citation type="submission" date="2020-02" db="EMBL/GenBank/DDBJ databases">
        <title>Genome sequencing of the panga catfish, Pangasius djambal.</title>
        <authorList>
            <person name="Wen M."/>
            <person name="Zahm M."/>
            <person name="Roques C."/>
            <person name="Cabau C."/>
            <person name="Klopp C."/>
            <person name="Donnadieu C."/>
            <person name="Jouanno E."/>
            <person name="Avarre J.-C."/>
            <person name="Campet M."/>
            <person name="Ha T."/>
            <person name="Dugue R."/>
            <person name="Lampietro C."/>
            <person name="Louis A."/>
            <person name="Herpin A."/>
            <person name="Echchiki A."/>
            <person name="Berthelot C."/>
            <person name="Parey E."/>
            <person name="Roest-Crollius H."/>
            <person name="Braasch I."/>
            <person name="Postlethwait J.H."/>
            <person name="Bobe J."/>
            <person name="Montfort J."/>
            <person name="Bouchez O."/>
            <person name="Begum T."/>
            <person name="Schartl M."/>
            <person name="Gustiano R."/>
            <person name="Guiguen Y."/>
        </authorList>
    </citation>
    <scope>NUCLEOTIDE SEQUENCE</scope>
    <source>
        <strain evidence="1">Pdj_M5554</strain>
    </source>
</reference>
<dbReference type="EMBL" id="CM040990">
    <property type="protein sequence ID" value="MCJ8741786.1"/>
    <property type="molecule type" value="Genomic_DNA"/>
</dbReference>
<evidence type="ECO:0000313" key="2">
    <source>
        <dbReference type="Proteomes" id="UP000830395"/>
    </source>
</evidence>
<protein>
    <submittedName>
        <fullName evidence="1">Uncharacterized protein</fullName>
    </submittedName>
</protein>
<comment type="caution">
    <text evidence="1">The sequence shown here is derived from an EMBL/GenBank/DDBJ whole genome shotgun (WGS) entry which is preliminary data.</text>
</comment>
<sequence length="3791" mass="416419">MARGRTELELLLLFLLHVCGTRAQDLPTDGVNGFSLHPPYFNLAEGTKITATATCGEDEHSRPVQDLYCKLVGGPVSGDPSQTIQGQYCDTCDTADSNRAHPITNAIDGTERWWQSPPLSRSTEYNQVNVTLDLGQLFHVAYVLIKFANSPRPDLWVLERSVDFGKTYQPWQFFASSKRDCIERFGQRTIERISHDNDVICTTEYSRIVPLENGEIVVSLVNGRPGAMNFSYSPVLREFTKATNIRLRFLRTNTLLGHLMGKALRDPTVTRRYYYSIKDISIGGRCVCNGHAEACNAIDPNDPYKLQCDCQHNTCGPSCDRCCPGFNQLPWKPATTYSANECDQCNCHRHSFECYYDPEVDRRGASLNMQGEYRGGGVCMECQHHTTGNNCERCVPGYYRSPDHPLDSPLTCSKCLCESDFTDGTCEDLTGRCYCKPNYTGENCDSCAEGYEIFPACYLVTPTFPTNINGEARPAGEIINCECNAAGTEGNSCRADPNTRSCVCKPGFTGQHCDTCAPGYYGLNCYRCQCTGPGSQDGSCDVVTGQCVCRSGFDGYACDQCAPGYFNYPLCQLCGCSAVGSLPGGCDSSGRCACRPEFTGPRCDQCRSGFHSYPNCEVCTCDPRTSLDSSCNAAGQCFCKPNYSGPRCESCAPGYYSYPTCSPCQCSAEGSRFSVCDSVSGQCVCLPNVVGQRCDSCSSGSYNFPLCQAGTCNPAGSVENEILPMVGSCECKPNVEGVACDRCKPLYWNLSPDTVFGCSSCECNTAGTVSEVAECGQSNGQCYCKPNVCSGTCSVCKDGYFHLDSSNYFGCQGCQCDIGGSISLSCEERKGRCRCRPNVEGPRCNHPHPDHYFPDLHHLKFEVEEGTTLDGRPVRFGYNPLEFEGFSWRGYAQMSPIQPRVLVEVVVGSPDLFHVVLHYVNRGGRDIWGRVSVMEDSRNFPCSNCESSFFLPLPYPLCPPPCLSLRLLPVPDPQKHLLSNASAGVPNAGLAFDWLGCCGPSPPNLHQGFTTNTQTQIARLDSPTQLQSAVKLTVHVNGVDLYLTRLILRYVSTEAAVSYGKITAYPNSRRGSEQSKQIIFAPSSEPTFVNVPQNSFVEPFVLNPGTWTIIIEAEGILLDYLVLLPSAYYEAPILQLKVTEPCIYSPTHEPNQNCLLYKYLSLEEFPSLSGKDASFRADNHLPRPCSVEKITPRHPSMAICSGNDINVQLRGRVPLPGEYILVVEYASEDKAPQTLTVAVNTPGGRNHQEHITLLHCKYSFLCRAVSIDEMQRIAVFTLSTEVDVQLIADRSNFFLHKVYLIPHARFTMEYLRPGVHCISTHGHFAPDSASCVPSRFQTPSQSLVLKEGQASLPDNARVDPAHFTVRDTPPTAIDNGDHIRLDSAQNAVVYSTQVHALGRYVFILHYHQPLHPTFTVQIYVNGGRIWQGHANATFCPHGYGCRSILISENQIILDVTDHEVIVTVRVPDGKTLWLDYILVVPESSYSSNYLSEEPLDKSYDFISNCGQNSFHINPQTASQFCRSSAASLSAFFNNGAVPCGCHEAGSKSDTCQPFGGQCPCRPNVIGRDCSQCATGYYGFPNCRPCNCGTRLCEPVTGECICPPRTLLPECVQCEPQTFGCHPLVGCEMCNCSRPGVTAQDISCDTNSGQCRCKSNIVGRQCDRCAPGFYGYPNCRPCNCNEAGTEKNVCDSTTGQCLCKENVVGSRCDQCALGTFHLDPTNPKGCTKCFCFGATDRCRSSDKRREEIMVMQGWLLLRGDRQEVPVSVFVDQDLVEADLSDVPDVYQDFHWHAPHMYLGDKVSSYGGYLRYQLHTQIMRGDALVLPSEASRPDVILKGNQMTLVYMEREYSSPGEPHEGVVHLVEGSFRHAQTGNSVSREELMMVLVALESLQIRALHSQSAQSVSLRAATLEGAEQLLTGRHANNVELCMCPANYQGDSCQRCAPGYYRDTKGLFLGKCVPCNCNGHSDQCLDGSGVCVSCRHNMAGDHCEKCRGGFHSNSTVDGHAVSCSSCPCPLQVASNNFATGCVEKPNHMQCLCMPGYAGPKCERCAPGYYGNPMVIGSTCQPCKCNDNLDPNMLFNDCHPVTGECQGCMYNTAGPHCEICAPGFYGDAVTAKNCTKCDCSPCGTASCDPHTGQCRCKPGVTGFHCDRCEDGTFGFELCTGCRACDCDAAAALVQPCHPVSGSCACRPGVNGPNCRQCAPGHWDYGPNGCKKCECRGGRCDPRTGECRCPNTLTGRQCDRCTNGNSVLVNNGADVHCEPCDSCVAVLLHDLDLVSNYFLSVDHQLKNISASALAWAQLRRLNASVMDVANSIENYNSTLDGSRMQADLLERDLQTTDSDISELEEKVSISARTGDELKNNTKATYERAQSLLDFIKGSMRDIEALLELVNRAAQNGSQGVDENELSRKLAEVAAMLRDMRFQSTHYQRKLAENELTEAGKLLERVKGELADRNTANQDTLMSIRKKLDQFNNELMNLRDSLNDAVKNIARATETNSINQKQLEEYKQKVNALKSKWKEVEDMIQMAEDDVAQVNDMLSMLQDAKEDYERLSAQLDGAKQPLTNKVQNFTFSSSKSPLVEAAEKHAELLNQLSKNISSIISNTNQDSFIQRALNASRTYTNIIESIRKADALAREANTEALEDLKGQDLSQQASDLKNKSASLQEEAASLLRDLTKEVKPQVQDIKKRLHGAEVKKNDLLKDLAVVQNSLNFTQENTSEEILVAKNAAAVANSTVANVLEKLAPIKQQLEEWHRTYGSSNTTTDEFSDALSQANSSVGALSETIPVLMKKLDRLQNHPIQMSNISENILRIRELIAEARKAASKVSVSMKFNGKSAVQVRTPGNLADLAAYTSLKFHITLPQTRRKKRQDANSQFVFYLGNRNSSKEFMGMVLDGTRLRWIFNLGDKTAQGVMQADVLSDGQFSSLFLERMLQYGQMAMTVGEGRSVKQTVEAEGDRGLLNLPTEETVFYVGGYPRDFKPPSQMQVPNFKGCIELESLNEEVISLYNFEQIYELNTTEDSPCPRPKPTVIQQWIEDASYFDGTGYAEITPKPLCAKARFELDIKLVSQNGILLLLRNETKFACVAVLGGRVKLFYNFNGTFVEEEYKGTEPDLLFVSDTTAKSVEVIIPVRGSPPEPYTLLVRRQRKQLYQIDSSDIPCFTGSYFLGGVPDDQMPETLKSLFPKQGSVKGCFRNIKAMGSFIDLKSMKTSGISYGCPDDLLVAREAHFKGQSYLDLKLDNLPDLTDNFYAGVGFRTEQRNALLLHHRAQRGVCQVHLEEGHVVVRAGSKEVRTRKTYNDEKSHYVAFYSNMNGLRVYMDDMLEPSPNTEVAIASMLQIGEVYLGGTPETRDIANLTGCLRNIFINRTTLPQMVVDLLPASKNVDVALECPAAKKPQQILASPPRLKNTKGKHRKPQGAPKSRSARGSCQGDVSVKETNAHHFSGSAHSHTRFDSVPPDFSKTPSVAMAVRVNSSNGLIFYAAAERGKTALTLSVSEGHLIMLLNGGKRKFSIVTSAKYNDNHWHTVFVRIEREKASLIVDGINVQSRKVSFSGEKNALSGPVYIGGLPSDHKAAEAGFVGCIRDLKVSEVLLSPTHSVGVVPCYQQPLQPGVYFSSQGGHIAIDESLALGRDLELELEVRPAADSGLLLHAGVRKSQQLSVYLKQGEVVVLVNSGSGEFTVSLRPEDSLCDGNWHSIFIEKKRNVIQIRVDAVSEYGVGPKQTRSNGANVTVYLGNVPDVVEAPALPSSLPPYHGCLRKAVVNGRAAMLSKPLTISGAVATQGCPAV</sequence>
<dbReference type="Proteomes" id="UP000830395">
    <property type="component" value="Chromosome 16"/>
</dbReference>
<keyword evidence="2" id="KW-1185">Reference proteome</keyword>
<organism evidence="1 2">
    <name type="scientific">Pangasius djambal</name>
    <dbReference type="NCBI Taxonomy" id="1691987"/>
    <lineage>
        <taxon>Eukaryota</taxon>
        <taxon>Metazoa</taxon>
        <taxon>Chordata</taxon>
        <taxon>Craniata</taxon>
        <taxon>Vertebrata</taxon>
        <taxon>Euteleostomi</taxon>
        <taxon>Actinopterygii</taxon>
        <taxon>Neopterygii</taxon>
        <taxon>Teleostei</taxon>
        <taxon>Ostariophysi</taxon>
        <taxon>Siluriformes</taxon>
        <taxon>Pangasiidae</taxon>
        <taxon>Pangasius</taxon>
    </lineage>
</organism>
<name>A0ACC5Z190_9TELE</name>
<evidence type="ECO:0000313" key="1">
    <source>
        <dbReference type="EMBL" id="MCJ8741786.1"/>
    </source>
</evidence>
<accession>A0ACC5Z190</accession>
<proteinExistence type="predicted"/>